<dbReference type="AlphaFoldDB" id="A0A2I7N3B0"/>
<proteinExistence type="predicted"/>
<dbReference type="Pfam" id="PF02839">
    <property type="entry name" value="CBM_5_12"/>
    <property type="match status" value="1"/>
</dbReference>
<dbReference type="CDD" id="cd12215">
    <property type="entry name" value="ChiC_BD"/>
    <property type="match status" value="1"/>
</dbReference>
<organism evidence="5 6">
    <name type="scientific">Aquella oligotrophica</name>
    <dbReference type="NCBI Taxonomy" id="2067065"/>
    <lineage>
        <taxon>Bacteria</taxon>
        <taxon>Pseudomonadati</taxon>
        <taxon>Pseudomonadota</taxon>
        <taxon>Betaproteobacteria</taxon>
        <taxon>Neisseriales</taxon>
        <taxon>Neisseriaceae</taxon>
        <taxon>Aquella</taxon>
    </lineage>
</organism>
<keyword evidence="1" id="KW-0378">Hydrolase</keyword>
<gene>
    <name evidence="5" type="ORF">CUN60_00980</name>
</gene>
<name>A0A2I7N3B0_9NEIS</name>
<dbReference type="GO" id="GO:0004553">
    <property type="term" value="F:hydrolase activity, hydrolyzing O-glycosyl compounds"/>
    <property type="evidence" value="ECO:0007669"/>
    <property type="project" value="InterPro"/>
</dbReference>
<dbReference type="Gene3D" id="2.10.10.20">
    <property type="entry name" value="Carbohydrate-binding module superfamily 5/12"/>
    <property type="match status" value="1"/>
</dbReference>
<dbReference type="SUPFAM" id="SSF51055">
    <property type="entry name" value="Carbohydrate binding domain"/>
    <property type="match status" value="1"/>
</dbReference>
<feature type="region of interest" description="Disordered" evidence="2">
    <location>
        <begin position="199"/>
        <end position="219"/>
    </location>
</feature>
<evidence type="ECO:0000259" key="4">
    <source>
        <dbReference type="SMART" id="SM00495"/>
    </source>
</evidence>
<dbReference type="InterPro" id="IPR036573">
    <property type="entry name" value="CBM_sf_5/12"/>
</dbReference>
<dbReference type="InterPro" id="IPR052750">
    <property type="entry name" value="GH18_Chitinase"/>
</dbReference>
<evidence type="ECO:0000256" key="3">
    <source>
        <dbReference type="SAM" id="SignalP"/>
    </source>
</evidence>
<dbReference type="PANTHER" id="PTHR42976:SF1">
    <property type="entry name" value="GH18 DOMAIN-CONTAINING PROTEIN-RELATED"/>
    <property type="match status" value="1"/>
</dbReference>
<dbReference type="PANTHER" id="PTHR42976">
    <property type="entry name" value="BIFUNCTIONAL CHITINASE/LYSOZYME-RELATED"/>
    <property type="match status" value="1"/>
</dbReference>
<dbReference type="OrthoDB" id="6018988at2"/>
<evidence type="ECO:0000313" key="5">
    <source>
        <dbReference type="EMBL" id="AUR50933.1"/>
    </source>
</evidence>
<feature type="chain" id="PRO_5014356834" evidence="3">
    <location>
        <begin position="31"/>
        <end position="546"/>
    </location>
</feature>
<reference evidence="6" key="1">
    <citation type="submission" date="2017-11" db="EMBL/GenBank/DDBJ databases">
        <authorList>
            <person name="Chan K.G."/>
            <person name="Lee L.S."/>
        </authorList>
    </citation>
    <scope>NUCLEOTIDE SEQUENCE [LARGE SCALE GENOMIC DNA]</scope>
    <source>
        <strain evidence="6">DSM 100970</strain>
    </source>
</reference>
<feature type="compositionally biased region" description="Pro residues" evidence="2">
    <location>
        <begin position="110"/>
        <end position="136"/>
    </location>
</feature>
<dbReference type="RefSeq" id="WP_102950233.1">
    <property type="nucleotide sequence ID" value="NZ_CP024847.1"/>
</dbReference>
<dbReference type="PROSITE" id="PS51257">
    <property type="entry name" value="PROKAR_LIPOPROTEIN"/>
    <property type="match status" value="1"/>
</dbReference>
<evidence type="ECO:0000256" key="1">
    <source>
        <dbReference type="ARBA" id="ARBA00022801"/>
    </source>
</evidence>
<dbReference type="Gene3D" id="3.20.20.80">
    <property type="entry name" value="Glycosidases"/>
    <property type="match status" value="1"/>
</dbReference>
<accession>A0A2I7N3B0</accession>
<protein>
    <submittedName>
        <fullName evidence="5">Carbohydrate-binding protein</fullName>
    </submittedName>
</protein>
<dbReference type="GO" id="GO:0005975">
    <property type="term" value="P:carbohydrate metabolic process"/>
    <property type="evidence" value="ECO:0007669"/>
    <property type="project" value="InterPro"/>
</dbReference>
<dbReference type="InterPro" id="IPR017853">
    <property type="entry name" value="GH"/>
</dbReference>
<dbReference type="Proteomes" id="UP000236655">
    <property type="component" value="Chromosome"/>
</dbReference>
<dbReference type="SMART" id="SM00495">
    <property type="entry name" value="ChtBD3"/>
    <property type="match status" value="1"/>
</dbReference>
<feature type="compositionally biased region" description="Pro residues" evidence="2">
    <location>
        <begin position="203"/>
        <end position="219"/>
    </location>
</feature>
<dbReference type="KEGG" id="nba:CUN60_00980"/>
<feature type="signal peptide" evidence="3">
    <location>
        <begin position="1"/>
        <end position="30"/>
    </location>
</feature>
<dbReference type="InterPro" id="IPR003610">
    <property type="entry name" value="CBM5/12"/>
</dbReference>
<keyword evidence="6" id="KW-1185">Reference proteome</keyword>
<keyword evidence="3" id="KW-0732">Signal</keyword>
<feature type="region of interest" description="Disordered" evidence="2">
    <location>
        <begin position="105"/>
        <end position="144"/>
    </location>
</feature>
<evidence type="ECO:0000313" key="6">
    <source>
        <dbReference type="Proteomes" id="UP000236655"/>
    </source>
</evidence>
<evidence type="ECO:0000256" key="2">
    <source>
        <dbReference type="SAM" id="MobiDB-lite"/>
    </source>
</evidence>
<dbReference type="SUPFAM" id="SSF51445">
    <property type="entry name" value="(Trans)glycosidases"/>
    <property type="match status" value="1"/>
</dbReference>
<sequence length="546" mass="56825">MRNFTKIQKNILTSSMVAALLAGCNSGVSAANGATMNNSSLSGRSADICAGVDVWDSTKAYTQAGALVIYQGIEYKNNWWTQGENPADNSGITGSGKVWTRITECGSIPTPAPAPTPEPTPSPSPAPAPAPTPTPEPSGNYPLYPAERGSYIAGTVVEGSDGKLYKCLSEQVAPWCNNTAEWAYAPGAGSAWQQAWELADSPSPTPTPSPAPVPSPTPVPTPAPVPVPVEGILFSAYKDVGINAIWGSANLMATKVMNNSAASPTPLSDVIATTAMKTVSWAFATGECGNENWGGMSATSFAQPNIDAFKAKGLNYVVSTGGAVGAFTCSTEAGMDKFINRYKSANFVGLDFDIEAGPHGTDLTQLIKMIAYAQKKDPSLRISFTLATLASADGGNLNALGKEVVTQAKKEGINFSVNLMVMDYGPSSSAVCIMNTAGTNCDMNLSAQQAAKNVSKAFGIPFSKIELTPMIGVNDSKDNIVSLNDAKNIAAWSKANGLAGVHYWSFDRDASCINDNATITCSSSVGGVAMQTAPLQYLNAFASGLQ</sequence>
<dbReference type="EMBL" id="CP024847">
    <property type="protein sequence ID" value="AUR50933.1"/>
    <property type="molecule type" value="Genomic_DNA"/>
</dbReference>
<dbReference type="GO" id="GO:0030246">
    <property type="term" value="F:carbohydrate binding"/>
    <property type="evidence" value="ECO:0007669"/>
    <property type="project" value="InterPro"/>
</dbReference>
<feature type="domain" description="Chitin-binding type-3" evidence="4">
    <location>
        <begin position="52"/>
        <end position="102"/>
    </location>
</feature>
<dbReference type="GO" id="GO:0005576">
    <property type="term" value="C:extracellular region"/>
    <property type="evidence" value="ECO:0007669"/>
    <property type="project" value="InterPro"/>
</dbReference>